<organism evidence="9 10">
    <name type="scientific">Cyclotella cryptica</name>
    <dbReference type="NCBI Taxonomy" id="29204"/>
    <lineage>
        <taxon>Eukaryota</taxon>
        <taxon>Sar</taxon>
        <taxon>Stramenopiles</taxon>
        <taxon>Ochrophyta</taxon>
        <taxon>Bacillariophyta</taxon>
        <taxon>Coscinodiscophyceae</taxon>
        <taxon>Thalassiosirophycidae</taxon>
        <taxon>Stephanodiscales</taxon>
        <taxon>Stephanodiscaceae</taxon>
        <taxon>Cyclotella</taxon>
    </lineage>
</organism>
<keyword evidence="4" id="KW-0325">Glycoprotein</keyword>
<dbReference type="InterPro" id="IPR009091">
    <property type="entry name" value="RCC1/BLIP-II"/>
</dbReference>
<dbReference type="EMBL" id="JABMIG020000156">
    <property type="protein sequence ID" value="KAL3788470.1"/>
    <property type="molecule type" value="Genomic_DNA"/>
</dbReference>
<evidence type="ECO:0000256" key="5">
    <source>
        <dbReference type="PROSITE-ProRule" id="PRU00235"/>
    </source>
</evidence>
<feature type="region of interest" description="Disordered" evidence="7">
    <location>
        <begin position="1008"/>
        <end position="1206"/>
    </location>
</feature>
<dbReference type="Proteomes" id="UP001516023">
    <property type="component" value="Unassembled WGS sequence"/>
</dbReference>
<dbReference type="Gene3D" id="2.130.10.30">
    <property type="entry name" value="Regulator of chromosome condensation 1/beta-lactamase-inhibitor protein II"/>
    <property type="match status" value="4"/>
</dbReference>
<feature type="repeat" description="RCC1" evidence="5">
    <location>
        <begin position="963"/>
        <end position="1017"/>
    </location>
</feature>
<feature type="compositionally biased region" description="Polar residues" evidence="7">
    <location>
        <begin position="146"/>
        <end position="170"/>
    </location>
</feature>
<keyword evidence="1" id="KW-0344">Guanine-nucleotide releasing factor</keyword>
<evidence type="ECO:0000256" key="6">
    <source>
        <dbReference type="PROSITE-ProRule" id="PRU00803"/>
    </source>
</evidence>
<feature type="repeat" description="RCC1" evidence="5">
    <location>
        <begin position="389"/>
        <end position="439"/>
    </location>
</feature>
<feature type="repeat" description="RCC1" evidence="5">
    <location>
        <begin position="440"/>
        <end position="491"/>
    </location>
</feature>
<dbReference type="InterPro" id="IPR028994">
    <property type="entry name" value="Integrin_alpha_N"/>
</dbReference>
<dbReference type="InterPro" id="IPR000408">
    <property type="entry name" value="Reg_chr_condens"/>
</dbReference>
<dbReference type="InterPro" id="IPR058923">
    <property type="entry name" value="RCC1-like_dom"/>
</dbReference>
<feature type="compositionally biased region" description="Polar residues" evidence="7">
    <location>
        <begin position="1089"/>
        <end position="1144"/>
    </location>
</feature>
<dbReference type="PROSITE" id="PS51470">
    <property type="entry name" value="FG_GAP"/>
    <property type="match status" value="1"/>
</dbReference>
<protein>
    <recommendedName>
        <fullName evidence="8">RCC1-like domain-containing protein</fullName>
    </recommendedName>
</protein>
<evidence type="ECO:0000256" key="4">
    <source>
        <dbReference type="ARBA" id="ARBA00023180"/>
    </source>
</evidence>
<evidence type="ECO:0000256" key="2">
    <source>
        <dbReference type="ARBA" id="ARBA00022729"/>
    </source>
</evidence>
<proteinExistence type="predicted"/>
<feature type="compositionally biased region" description="Polar residues" evidence="7">
    <location>
        <begin position="1167"/>
        <end position="1202"/>
    </location>
</feature>
<dbReference type="InterPro" id="IPR013519">
    <property type="entry name" value="Int_alpha_beta-p"/>
</dbReference>
<dbReference type="SUPFAM" id="SSF69318">
    <property type="entry name" value="Integrin alpha N-terminal domain"/>
    <property type="match status" value="1"/>
</dbReference>
<evidence type="ECO:0000313" key="10">
    <source>
        <dbReference type="Proteomes" id="UP001516023"/>
    </source>
</evidence>
<feature type="compositionally biased region" description="Low complexity" evidence="7">
    <location>
        <begin position="43"/>
        <end position="57"/>
    </location>
</feature>
<keyword evidence="3" id="KW-0677">Repeat</keyword>
<feature type="compositionally biased region" description="Polar residues" evidence="7">
    <location>
        <begin position="75"/>
        <end position="105"/>
    </location>
</feature>
<name>A0ABD3PJR5_9STRA</name>
<feature type="repeat" description="FG-GAP" evidence="6">
    <location>
        <begin position="1351"/>
        <end position="1403"/>
    </location>
</feature>
<feature type="region of interest" description="Disordered" evidence="7">
    <location>
        <begin position="1"/>
        <end position="207"/>
    </location>
</feature>
<reference evidence="9 10" key="1">
    <citation type="journal article" date="2020" name="G3 (Bethesda)">
        <title>Improved Reference Genome for Cyclotella cryptica CCMP332, a Model for Cell Wall Morphogenesis, Salinity Adaptation, and Lipid Production in Diatoms (Bacillariophyta).</title>
        <authorList>
            <person name="Roberts W.R."/>
            <person name="Downey K.M."/>
            <person name="Ruck E.C."/>
            <person name="Traller J.C."/>
            <person name="Alverson A.J."/>
        </authorList>
    </citation>
    <scope>NUCLEOTIDE SEQUENCE [LARGE SCALE GENOMIC DNA]</scope>
    <source>
        <strain evidence="9 10">CCMP332</strain>
    </source>
</reference>
<gene>
    <name evidence="9" type="ORF">HJC23_011422</name>
</gene>
<dbReference type="InterPro" id="IPR051553">
    <property type="entry name" value="Ran_GTPase-activating"/>
</dbReference>
<evidence type="ECO:0000256" key="3">
    <source>
        <dbReference type="ARBA" id="ARBA00022737"/>
    </source>
</evidence>
<evidence type="ECO:0000256" key="1">
    <source>
        <dbReference type="ARBA" id="ARBA00022658"/>
    </source>
</evidence>
<dbReference type="InterPro" id="IPR013517">
    <property type="entry name" value="FG-GAP"/>
</dbReference>
<feature type="repeat" description="RCC1" evidence="5">
    <location>
        <begin position="754"/>
        <end position="806"/>
    </location>
</feature>
<dbReference type="Pfam" id="PF14312">
    <property type="entry name" value="FG-GAP_2"/>
    <property type="match status" value="4"/>
</dbReference>
<keyword evidence="2" id="KW-0732">Signal</keyword>
<dbReference type="PRINTS" id="PR00633">
    <property type="entry name" value="RCCNDNSATION"/>
</dbReference>
<dbReference type="SMART" id="SM00191">
    <property type="entry name" value="Int_alpha"/>
    <property type="match status" value="5"/>
</dbReference>
<feature type="compositionally biased region" description="Low complexity" evidence="7">
    <location>
        <begin position="1148"/>
        <end position="1166"/>
    </location>
</feature>
<dbReference type="Pfam" id="PF25390">
    <property type="entry name" value="WD40_RLD"/>
    <property type="match status" value="1"/>
</dbReference>
<comment type="caution">
    <text evidence="9">The sequence shown here is derived from an EMBL/GenBank/DDBJ whole genome shotgun (WGS) entry which is preliminary data.</text>
</comment>
<sequence length="1632" mass="173746">MYNPLRSPTKKPTRLPTVSPGGGPSKPPTSQPTFPYGTPSMKPTNLPTTLSPTLNPTQKHTVRPTNEPIVPPGNPSRNPTERPTNQPLTLSPTIIPTKSPTNEPSITPEHSGPKDIYVNTHPDSKQPGAPSRKPTMKPTYLPMTLMPTSNPTQRPTKAPTNRPSVLTSDIPTKLPTKRPSQSPTLKPNPGEPSKKPTRRPTEKPTMRPTNRAVLIWLFWGAEEGIGGPVREDQTIPEQRPGAVICVVAGPRYTLLIDDSGAAYASGFIESKFEYLGQFGIDPDQLSEGSNTWKQINAVVNLDGNKVMPPAFAKVYAGATGSANSGEMHSLLIDEEGYVYTTGNNNRGQLCLGDSEPRYIPHRVKIDNADTPAIAAAIGEDFTLVLLADGKVYGCGSNEKGELGLGSTVKSVDTPNSGNGLSNIVELSAGLNFALFRANNGNVYVTGSNIYMQQCEDSGGEPTIIPKEITTLSKKIISVAAGRESSYFLFIDGSVASCGRNDEGQLGDGTFTDRDKTSVIIPNDEKIIGLASGPSSQSVFFIGENLVYGAGANDRYQLGLGLSGKFGYPTAVDLQYPGIDISKISSSGTHTVAVVRMVVTDSPTLSPTTSPSFYPTFEPTLNPTLSPSFVETCNWLYWGANEGRGQKAGTSQQTPLLLNEATSDVTAGPRYTLLIDDSGAAYASGFIESKFEYLGQFGIDPDQLSEGSNTWKQINTVVNLDGNEVMPPAFAKVYAGATGSANSGEMHSLLIDEEGYVYTTGNNNRGQLCLGDSEPRYIPHRVKIDNADTPAIAAAIGEDFTLVLLADGKVYGCGSNEKGELGLGSTVKSVDTPNSGNGLSNIVELSAGLNFALFRAKNGKVYSSGSNIYMQQCEDSGGEPVVTPKAIQRLRDEGVQFIMAGKESSYFLLANGQIKACGRNDEGQLGDGSFVDNEFVTVDIPDEQVMTSIGSGPSSQSAFFYGKASVFGAGANDRFQLGIGETGSRKFPVQVEFDVLLSVAGLEKISSSGTHTVANNCPVVTKRPTRKPTQGPTTKPNALTPKPTIFPTRKPTGKPTMRPTNTPTHEPTVPRVDPSRNPSGRPTYHPPSRNPTKTPTFSPTRRPSNSTMRPSTYTPTAKVTPSPASTPTNIPTNKPSINPTVSQDDPTIKPSTNPTRRPTNSPTRKPTISPTDEPTGNQNDPSLNPTKRPTTLPTASPTLKPTQNPTVVVTLRPTRNPTRRPSQNPTVSPTVCNEVAKTNTTKRFEAFDPVQDAQLGYSVDVYNKTVVVGAPFARSSGGAYVFNFNYDTKTWEYVQKITTPASRTGDRVGFSVTIAGRFAVLGSPYNSQFGNATGAIYIYDRGGQDSDTFAQQDTKYSPSLGPNSLFGWSVSTNSNGTIAVGAKGDRNAKGSVYIFKTTQFASWTHVFTIEPDDVTASPSTGGNFGWDVVIDAANTIVVGAPFDGTGSSQTGSVSVYKEVSENKWELFDSKIIPLDGSAGDQFGVSVDIDEESTIVIGASHATVGANNDAGAAYVYDIVGTPDAPVASAKYEGRLVVGAPSLSSGVGSVYLYYRDRKNSWILSENIKPINTGSGQGIQYGQSVAVSLNALAVGAPENDIAAENSGSVFIYDVIEDDCPTGTSLLGDAWRDNEPL</sequence>
<feature type="repeat" description="RCC1" evidence="5">
    <location>
        <begin position="336"/>
        <end position="388"/>
    </location>
</feature>
<dbReference type="Pfam" id="PF00415">
    <property type="entry name" value="RCC1"/>
    <property type="match status" value="3"/>
</dbReference>
<feature type="repeat" description="RCC1" evidence="5">
    <location>
        <begin position="807"/>
        <end position="857"/>
    </location>
</feature>
<keyword evidence="10" id="KW-1185">Reference proteome</keyword>
<dbReference type="PROSITE" id="PS50012">
    <property type="entry name" value="RCC1_3"/>
    <property type="match status" value="7"/>
</dbReference>
<dbReference type="SUPFAM" id="SSF50985">
    <property type="entry name" value="RCC1/BLIP-II"/>
    <property type="match status" value="2"/>
</dbReference>
<dbReference type="PANTHER" id="PTHR45982:SF1">
    <property type="entry name" value="REGULATOR OF CHROMOSOME CONDENSATION"/>
    <property type="match status" value="1"/>
</dbReference>
<feature type="repeat" description="RCC1" evidence="5">
    <location>
        <begin position="544"/>
        <end position="596"/>
    </location>
</feature>
<dbReference type="PANTHER" id="PTHR45982">
    <property type="entry name" value="REGULATOR OF CHROMOSOME CONDENSATION"/>
    <property type="match status" value="1"/>
</dbReference>
<evidence type="ECO:0000313" key="9">
    <source>
        <dbReference type="EMBL" id="KAL3788470.1"/>
    </source>
</evidence>
<evidence type="ECO:0000256" key="7">
    <source>
        <dbReference type="SAM" id="MobiDB-lite"/>
    </source>
</evidence>
<feature type="compositionally biased region" description="Polar residues" evidence="7">
    <location>
        <begin position="1026"/>
        <end position="1036"/>
    </location>
</feature>
<dbReference type="Gene3D" id="2.130.10.130">
    <property type="entry name" value="Integrin alpha, N-terminal"/>
    <property type="match status" value="2"/>
</dbReference>
<accession>A0ABD3PJR5</accession>
<feature type="domain" description="RCC1-like" evidence="8">
    <location>
        <begin position="321"/>
        <end position="594"/>
    </location>
</feature>
<evidence type="ECO:0000259" key="8">
    <source>
        <dbReference type="Pfam" id="PF25390"/>
    </source>
</evidence>